<evidence type="ECO:0000256" key="11">
    <source>
        <dbReference type="PROSITE-ProRule" id="PRU00176"/>
    </source>
</evidence>
<dbReference type="Proteomes" id="UP000494040">
    <property type="component" value="Unassembled WGS sequence"/>
</dbReference>
<accession>A0A8I6TBH4</accession>
<evidence type="ECO:0000256" key="10">
    <source>
        <dbReference type="ARBA" id="ARBA00023242"/>
    </source>
</evidence>
<evidence type="ECO:0000256" key="3">
    <source>
        <dbReference type="ARBA" id="ARBA00006120"/>
    </source>
</evidence>
<evidence type="ECO:0000256" key="8">
    <source>
        <dbReference type="ARBA" id="ARBA00023015"/>
    </source>
</evidence>
<dbReference type="GO" id="GO:0034244">
    <property type="term" value="P:negative regulation of transcription elongation by RNA polymerase II"/>
    <property type="evidence" value="ECO:0007669"/>
    <property type="project" value="TreeGrafter"/>
</dbReference>
<keyword evidence="15" id="KW-1185">Reference proteome</keyword>
<evidence type="ECO:0000256" key="9">
    <source>
        <dbReference type="ARBA" id="ARBA00023163"/>
    </source>
</evidence>
<dbReference type="SMART" id="SM00360">
    <property type="entry name" value="RRM"/>
    <property type="match status" value="1"/>
</dbReference>
<evidence type="ECO:0000256" key="12">
    <source>
        <dbReference type="SAM" id="MobiDB-lite"/>
    </source>
</evidence>
<dbReference type="KEGG" id="clec:106661733"/>
<dbReference type="InterPro" id="IPR035979">
    <property type="entry name" value="RBD_domain_sf"/>
</dbReference>
<dbReference type="OrthoDB" id="378874at2759"/>
<dbReference type="InterPro" id="IPR033102">
    <property type="entry name" value="NELFE"/>
</dbReference>
<evidence type="ECO:0000259" key="13">
    <source>
        <dbReference type="PROSITE" id="PS50102"/>
    </source>
</evidence>
<dbReference type="PROSITE" id="PS50102">
    <property type="entry name" value="RRM"/>
    <property type="match status" value="1"/>
</dbReference>
<dbReference type="GO" id="GO:0003723">
    <property type="term" value="F:RNA binding"/>
    <property type="evidence" value="ECO:0007669"/>
    <property type="project" value="UniProtKB-UniRule"/>
</dbReference>
<dbReference type="GeneID" id="106661733"/>
<dbReference type="OMA" id="KRCTGTD"/>
<proteinExistence type="inferred from homology"/>
<dbReference type="Pfam" id="PF00076">
    <property type="entry name" value="RRM_1"/>
    <property type="match status" value="1"/>
</dbReference>
<keyword evidence="8" id="KW-0805">Transcription regulation</keyword>
<evidence type="ECO:0000256" key="4">
    <source>
        <dbReference type="ARBA" id="ARBA00014464"/>
    </source>
</evidence>
<evidence type="ECO:0000256" key="5">
    <source>
        <dbReference type="ARBA" id="ARBA00022454"/>
    </source>
</evidence>
<evidence type="ECO:0000313" key="15">
    <source>
        <dbReference type="Proteomes" id="UP000494040"/>
    </source>
</evidence>
<evidence type="ECO:0000256" key="7">
    <source>
        <dbReference type="ARBA" id="ARBA00022884"/>
    </source>
</evidence>
<dbReference type="RefSeq" id="XP_014240780.1">
    <property type="nucleotide sequence ID" value="XM_014385294.2"/>
</dbReference>
<comment type="similarity">
    <text evidence="3">Belongs to the RRM NELF-E family.</text>
</comment>
<keyword evidence="7 11" id="KW-0694">RNA-binding</keyword>
<name>A0A8I6TBH4_CIMLE</name>
<keyword evidence="9" id="KW-0804">Transcription</keyword>
<sequence>MVYLHIPPSFTEEEIMLQTKYAKLKRKKKALQSLKAPRQESERTMPIKKTQVEGRDAREIAKKLIKSGAIAAIKKAPKREEMSGFKRPAGLERRLERSTISGYQPFSGNNDEPRPKAKKLYDSLMKNMEEDEPIVKPLVQEKPVGGNTVFVQGGDISETMLRKVFSEFGTIININMEVEKRRGFVTFDDAQAAAAAIERLDGKVVHMSQLSVSYARRQLIYNTSAETTKNSKLWASAACRKNEKGAQREQNEREVIKYDNFFD</sequence>
<dbReference type="AlphaFoldDB" id="A0A8I6TBH4"/>
<comment type="subcellular location">
    <subcellularLocation>
        <location evidence="2">Chromosome</location>
    </subcellularLocation>
    <subcellularLocation>
        <location evidence="1">Nucleus</location>
    </subcellularLocation>
</comment>
<feature type="region of interest" description="Disordered" evidence="12">
    <location>
        <begin position="30"/>
        <end position="54"/>
    </location>
</feature>
<evidence type="ECO:0000256" key="2">
    <source>
        <dbReference type="ARBA" id="ARBA00004286"/>
    </source>
</evidence>
<dbReference type="InterPro" id="IPR012677">
    <property type="entry name" value="Nucleotide-bd_a/b_plait_sf"/>
</dbReference>
<dbReference type="PANTHER" id="PTHR17250:SF0">
    <property type="entry name" value="NEGATIVE ELONGATION FACTOR E"/>
    <property type="match status" value="1"/>
</dbReference>
<evidence type="ECO:0000256" key="1">
    <source>
        <dbReference type="ARBA" id="ARBA00004123"/>
    </source>
</evidence>
<feature type="compositionally biased region" description="Basic and acidic residues" evidence="12">
    <location>
        <begin position="37"/>
        <end position="54"/>
    </location>
</feature>
<dbReference type="GO" id="GO:0032021">
    <property type="term" value="C:NELF complex"/>
    <property type="evidence" value="ECO:0007669"/>
    <property type="project" value="InterPro"/>
</dbReference>
<evidence type="ECO:0000313" key="14">
    <source>
        <dbReference type="EnsemblMetazoa" id="XP_014240780.1"/>
    </source>
</evidence>
<organism evidence="14 15">
    <name type="scientific">Cimex lectularius</name>
    <name type="common">Bed bug</name>
    <name type="synonym">Acanthia lectularia</name>
    <dbReference type="NCBI Taxonomy" id="79782"/>
    <lineage>
        <taxon>Eukaryota</taxon>
        <taxon>Metazoa</taxon>
        <taxon>Ecdysozoa</taxon>
        <taxon>Arthropoda</taxon>
        <taxon>Hexapoda</taxon>
        <taxon>Insecta</taxon>
        <taxon>Pterygota</taxon>
        <taxon>Neoptera</taxon>
        <taxon>Paraneoptera</taxon>
        <taxon>Hemiptera</taxon>
        <taxon>Heteroptera</taxon>
        <taxon>Panheteroptera</taxon>
        <taxon>Cimicomorpha</taxon>
        <taxon>Cimicidae</taxon>
        <taxon>Cimex</taxon>
    </lineage>
</organism>
<reference evidence="14" key="1">
    <citation type="submission" date="2022-01" db="UniProtKB">
        <authorList>
            <consortium name="EnsemblMetazoa"/>
        </authorList>
    </citation>
    <scope>IDENTIFICATION</scope>
</reference>
<protein>
    <recommendedName>
        <fullName evidence="4">Negative elongation factor E</fullName>
    </recommendedName>
</protein>
<dbReference type="GO" id="GO:0005694">
    <property type="term" value="C:chromosome"/>
    <property type="evidence" value="ECO:0007669"/>
    <property type="project" value="UniProtKB-SubCell"/>
</dbReference>
<dbReference type="InterPro" id="IPR000504">
    <property type="entry name" value="RRM_dom"/>
</dbReference>
<dbReference type="SUPFAM" id="SSF54928">
    <property type="entry name" value="RNA-binding domain, RBD"/>
    <property type="match status" value="1"/>
</dbReference>
<dbReference type="PANTHER" id="PTHR17250">
    <property type="entry name" value="NEGATIVE ELONGATION FACTOR E"/>
    <property type="match status" value="1"/>
</dbReference>
<keyword evidence="6" id="KW-0678">Repressor</keyword>
<evidence type="ECO:0000256" key="6">
    <source>
        <dbReference type="ARBA" id="ARBA00022491"/>
    </source>
</evidence>
<keyword evidence="5" id="KW-0158">Chromosome</keyword>
<keyword evidence="10" id="KW-0539">Nucleus</keyword>
<dbReference type="EnsemblMetazoa" id="XM_014385294.2">
    <property type="protein sequence ID" value="XP_014240780.1"/>
    <property type="gene ID" value="LOC106661733"/>
</dbReference>
<dbReference type="Gene3D" id="3.30.70.330">
    <property type="match status" value="1"/>
</dbReference>
<feature type="domain" description="RRM" evidence="13">
    <location>
        <begin position="147"/>
        <end position="217"/>
    </location>
</feature>